<dbReference type="Proteomes" id="UP000676325">
    <property type="component" value="Unassembled WGS sequence"/>
</dbReference>
<reference evidence="2" key="1">
    <citation type="submission" date="2021-04" db="EMBL/GenBank/DDBJ databases">
        <title>Genome based classification of Actinospica acidithermotolerans sp. nov., an actinobacterium isolated from an Indonesian hot spring.</title>
        <authorList>
            <person name="Kusuma A.B."/>
            <person name="Putra K.E."/>
            <person name="Nafisah S."/>
            <person name="Loh J."/>
            <person name="Nouioui I."/>
            <person name="Goodfellow M."/>
        </authorList>
    </citation>
    <scope>NUCLEOTIDE SEQUENCE</scope>
    <source>
        <strain evidence="2">MGRD01-02</strain>
    </source>
</reference>
<accession>A0A941EBE7</accession>
<dbReference type="RefSeq" id="WP_212519307.1">
    <property type="nucleotide sequence ID" value="NZ_JAGSOH010000050.1"/>
</dbReference>
<gene>
    <name evidence="2" type="ORF">KDK95_17755</name>
</gene>
<comment type="caution">
    <text evidence="2">The sequence shown here is derived from an EMBL/GenBank/DDBJ whole genome shotgun (WGS) entry which is preliminary data.</text>
</comment>
<protein>
    <recommendedName>
        <fullName evidence="1">Outer membrane channel protein CpnT-like N-terminal domain-containing protein</fullName>
    </recommendedName>
</protein>
<dbReference type="Gene3D" id="1.10.287.1060">
    <property type="entry name" value="ESAT-6-like"/>
    <property type="match status" value="1"/>
</dbReference>
<dbReference type="Pfam" id="PF25547">
    <property type="entry name" value="WXG100_2"/>
    <property type="match status" value="1"/>
</dbReference>
<feature type="domain" description="Outer membrane channel protein CpnT-like N-terminal" evidence="1">
    <location>
        <begin position="18"/>
        <end position="140"/>
    </location>
</feature>
<organism evidence="2 3">
    <name type="scientific">Actinospica acidithermotolerans</name>
    <dbReference type="NCBI Taxonomy" id="2828514"/>
    <lineage>
        <taxon>Bacteria</taxon>
        <taxon>Bacillati</taxon>
        <taxon>Actinomycetota</taxon>
        <taxon>Actinomycetes</taxon>
        <taxon>Catenulisporales</taxon>
        <taxon>Actinospicaceae</taxon>
        <taxon>Actinospica</taxon>
    </lineage>
</organism>
<evidence type="ECO:0000313" key="2">
    <source>
        <dbReference type="EMBL" id="MBR7828167.1"/>
    </source>
</evidence>
<sequence length="236" mass="24851">MAADDLPGPVVTFLNVIGIDWPYLNEDAIRSMAQLVREFGQAVEQTHQDATSAVANFAQAYQGASTEAMHSGWTQLSAAHVNEIVEGCHILADALEVGADFVVGQKVEAAIQLGIMAAEFLADQAASAVTFGLAEAAVPAIIAGGKALMETLKQQIIQTIMGDVIEAALKPLFAKIEKMLSGLDWSNAQVGGGSASKGFSIDFAEARQHVAILRAHAETMRGHAQRLHEGLGGLSF</sequence>
<evidence type="ECO:0000313" key="3">
    <source>
        <dbReference type="Proteomes" id="UP000676325"/>
    </source>
</evidence>
<dbReference type="AlphaFoldDB" id="A0A941EBE7"/>
<dbReference type="InterPro" id="IPR057746">
    <property type="entry name" value="CpnT-like_N"/>
</dbReference>
<name>A0A941EBE7_9ACTN</name>
<proteinExistence type="predicted"/>
<evidence type="ECO:0000259" key="1">
    <source>
        <dbReference type="Pfam" id="PF25547"/>
    </source>
</evidence>
<keyword evidence="3" id="KW-1185">Reference proteome</keyword>
<dbReference type="EMBL" id="JAGSOH010000050">
    <property type="protein sequence ID" value="MBR7828167.1"/>
    <property type="molecule type" value="Genomic_DNA"/>
</dbReference>